<dbReference type="CDD" id="cd15917">
    <property type="entry name" value="7tmA_OR51_52-like"/>
    <property type="match status" value="1"/>
</dbReference>
<dbReference type="PANTHER" id="PTHR26450:SF87">
    <property type="entry name" value="OLFACTORY RECEPTOR 51F2"/>
    <property type="match status" value="1"/>
</dbReference>
<evidence type="ECO:0000256" key="8">
    <source>
        <dbReference type="RuleBase" id="RU000688"/>
    </source>
</evidence>
<dbReference type="PANTHER" id="PTHR26450">
    <property type="entry name" value="OLFACTORY RECEPTOR 56B1-RELATED"/>
    <property type="match status" value="1"/>
</dbReference>
<dbReference type="PROSITE" id="PS50262">
    <property type="entry name" value="G_PROTEIN_RECEP_F1_2"/>
    <property type="match status" value="1"/>
</dbReference>
<dbReference type="InterPro" id="IPR000725">
    <property type="entry name" value="Olfact_rcpt"/>
</dbReference>
<dbReference type="PRINTS" id="PR00245">
    <property type="entry name" value="OLFACTORYR"/>
</dbReference>
<evidence type="ECO:0000256" key="5">
    <source>
        <dbReference type="ARBA" id="ARBA00022989"/>
    </source>
</evidence>
<protein>
    <recommendedName>
        <fullName evidence="9">Olfactory receptor</fullName>
    </recommendedName>
</protein>
<evidence type="ECO:0000256" key="3">
    <source>
        <dbReference type="ARBA" id="ARBA00022692"/>
    </source>
</evidence>
<dbReference type="Gene3D" id="1.20.1070.10">
    <property type="entry name" value="Rhodopsin 7-helix transmembrane proteins"/>
    <property type="match status" value="1"/>
</dbReference>
<comment type="caution">
    <text evidence="11">The sequence shown here is derived from an EMBL/GenBank/DDBJ whole genome shotgun (WGS) entry which is preliminary data.</text>
</comment>
<keyword evidence="7 8" id="KW-0807">Transducer</keyword>
<keyword evidence="4 9" id="KW-0552">Olfaction</keyword>
<keyword evidence="2 9" id="KW-0716">Sensory transduction</keyword>
<keyword evidence="3 8" id="KW-0812">Transmembrane</keyword>
<evidence type="ECO:0000256" key="6">
    <source>
        <dbReference type="ARBA" id="ARBA00023136"/>
    </source>
</evidence>
<proteinExistence type="inferred from homology"/>
<keyword evidence="5 9" id="KW-1133">Transmembrane helix</keyword>
<dbReference type="Pfam" id="PF13853">
    <property type="entry name" value="7tm_4"/>
    <property type="match status" value="1"/>
</dbReference>
<keyword evidence="12" id="KW-1185">Reference proteome</keyword>
<evidence type="ECO:0000256" key="9">
    <source>
        <dbReference type="RuleBase" id="RU363047"/>
    </source>
</evidence>
<evidence type="ECO:0000256" key="1">
    <source>
        <dbReference type="ARBA" id="ARBA00004141"/>
    </source>
</evidence>
<keyword evidence="8" id="KW-0675">Receptor</keyword>
<evidence type="ECO:0000259" key="10">
    <source>
        <dbReference type="PROSITE" id="PS50262"/>
    </source>
</evidence>
<keyword evidence="8" id="KW-0297">G-protein coupled receptor</keyword>
<dbReference type="PRINTS" id="PR00237">
    <property type="entry name" value="GPCRRHODOPSN"/>
</dbReference>
<dbReference type="SUPFAM" id="SSF81321">
    <property type="entry name" value="Family A G protein-coupled receptor-like"/>
    <property type="match status" value="1"/>
</dbReference>
<evidence type="ECO:0000256" key="4">
    <source>
        <dbReference type="ARBA" id="ARBA00022725"/>
    </source>
</evidence>
<keyword evidence="6 9" id="KW-0472">Membrane</keyword>
<feature type="domain" description="G-protein coupled receptors family 1 profile" evidence="10">
    <location>
        <begin position="34"/>
        <end position="286"/>
    </location>
</feature>
<comment type="similarity">
    <text evidence="8">Belongs to the G-protein coupled receptor 1 family.</text>
</comment>
<feature type="transmembrane region" description="Helical" evidence="9">
    <location>
        <begin position="267"/>
        <end position="288"/>
    </location>
</feature>
<dbReference type="InterPro" id="IPR000276">
    <property type="entry name" value="GPCR_Rhodpsn"/>
</dbReference>
<sequence length="313" mass="34921">MPSTFLLIGIPGLENGVMWTSVVFCVLYILAILGNSILLYIIKTEESLHTPMYFFLSMLALNDLAFCSSTVPKTLGIFWMDGGLIDATSCLTQMFFVHCLSVTESGILAAMAYDRFVAICSPLRYSSLLTYGLLQKIALIILLRAIVVIFPIPVLVGQLQYCGDNVVLHSYCDHMAVVNVACGNKHVDSVYGLVVSLSVTGFDLLFIGLSYSMILQAIFKMPTKDARQKAVGTCGSHISIIVIAYVSAIFSFVTYRFGQDTIPPNVHILSSNFFILFLPFWNPLVYGVKTKKIRQRVKRILFHNQSTFPWNRH</sequence>
<evidence type="ECO:0000256" key="7">
    <source>
        <dbReference type="ARBA" id="ARBA00023224"/>
    </source>
</evidence>
<dbReference type="PROSITE" id="PS00237">
    <property type="entry name" value="G_PROTEIN_RECEP_F1_1"/>
    <property type="match status" value="1"/>
</dbReference>
<name>A0ABN9AH59_9NEOB</name>
<dbReference type="EMBL" id="CATNWA010000260">
    <property type="protein sequence ID" value="CAI9535367.1"/>
    <property type="molecule type" value="Genomic_DNA"/>
</dbReference>
<feature type="transmembrane region" description="Helical" evidence="9">
    <location>
        <begin position="193"/>
        <end position="219"/>
    </location>
</feature>
<feature type="transmembrane region" description="Helical" evidence="9">
    <location>
        <begin position="133"/>
        <end position="156"/>
    </location>
</feature>
<evidence type="ECO:0000313" key="12">
    <source>
        <dbReference type="Proteomes" id="UP001162483"/>
    </source>
</evidence>
<comment type="subcellular location">
    <subcellularLocation>
        <location evidence="9">Cell membrane</location>
        <topology evidence="9">Multi-pass membrane protein</topology>
    </subcellularLocation>
    <subcellularLocation>
        <location evidence="1">Membrane</location>
        <topology evidence="1">Multi-pass membrane protein</topology>
    </subcellularLocation>
</comment>
<dbReference type="InterPro" id="IPR050402">
    <property type="entry name" value="OR51/52/56-like"/>
</dbReference>
<gene>
    <name evidence="11" type="ORF">SPARVUS_LOCUS849767</name>
</gene>
<feature type="transmembrane region" description="Helical" evidence="9">
    <location>
        <begin position="16"/>
        <end position="41"/>
    </location>
</feature>
<keyword evidence="9" id="KW-1003">Cell membrane</keyword>
<dbReference type="Proteomes" id="UP001162483">
    <property type="component" value="Unassembled WGS sequence"/>
</dbReference>
<dbReference type="InterPro" id="IPR017452">
    <property type="entry name" value="GPCR_Rhodpsn_7TM"/>
</dbReference>
<accession>A0ABN9AH59</accession>
<reference evidence="11" key="1">
    <citation type="submission" date="2023-05" db="EMBL/GenBank/DDBJ databases">
        <authorList>
            <person name="Stuckert A."/>
        </authorList>
    </citation>
    <scope>NUCLEOTIDE SEQUENCE</scope>
</reference>
<organism evidence="11 12">
    <name type="scientific">Staurois parvus</name>
    <dbReference type="NCBI Taxonomy" id="386267"/>
    <lineage>
        <taxon>Eukaryota</taxon>
        <taxon>Metazoa</taxon>
        <taxon>Chordata</taxon>
        <taxon>Craniata</taxon>
        <taxon>Vertebrata</taxon>
        <taxon>Euteleostomi</taxon>
        <taxon>Amphibia</taxon>
        <taxon>Batrachia</taxon>
        <taxon>Anura</taxon>
        <taxon>Neobatrachia</taxon>
        <taxon>Ranoidea</taxon>
        <taxon>Ranidae</taxon>
        <taxon>Staurois</taxon>
    </lineage>
</organism>
<evidence type="ECO:0000313" key="11">
    <source>
        <dbReference type="EMBL" id="CAI9535367.1"/>
    </source>
</evidence>
<feature type="transmembrane region" description="Helical" evidence="9">
    <location>
        <begin position="231"/>
        <end position="255"/>
    </location>
</feature>
<evidence type="ECO:0000256" key="2">
    <source>
        <dbReference type="ARBA" id="ARBA00022606"/>
    </source>
</evidence>